<dbReference type="InterPro" id="IPR009057">
    <property type="entry name" value="Homeodomain-like_sf"/>
</dbReference>
<dbReference type="GO" id="GO:0003700">
    <property type="term" value="F:DNA-binding transcription factor activity"/>
    <property type="evidence" value="ECO:0007669"/>
    <property type="project" value="InterPro"/>
</dbReference>
<keyword evidence="2" id="KW-0238">DNA-binding</keyword>
<organism evidence="5 6">
    <name type="scientific">Candidatus Phosphoribacter hodrii</name>
    <dbReference type="NCBI Taxonomy" id="2953743"/>
    <lineage>
        <taxon>Bacteria</taxon>
        <taxon>Bacillati</taxon>
        <taxon>Actinomycetota</taxon>
        <taxon>Actinomycetes</taxon>
        <taxon>Micrococcales</taxon>
        <taxon>Dermatophilaceae</taxon>
        <taxon>Candidatus Phosphoribacter</taxon>
    </lineage>
</organism>
<dbReference type="PANTHER" id="PTHR43130:SF3">
    <property type="entry name" value="HTH-TYPE TRANSCRIPTIONAL REGULATOR RV1931C"/>
    <property type="match status" value="1"/>
</dbReference>
<dbReference type="Proteomes" id="UP000886632">
    <property type="component" value="Unassembled WGS sequence"/>
</dbReference>
<name>A0A9D7TCG6_9MICO</name>
<proteinExistence type="predicted"/>
<dbReference type="GO" id="GO:0043565">
    <property type="term" value="F:sequence-specific DNA binding"/>
    <property type="evidence" value="ECO:0007669"/>
    <property type="project" value="InterPro"/>
</dbReference>
<feature type="domain" description="HTH araC/xylS-type" evidence="4">
    <location>
        <begin position="214"/>
        <end position="312"/>
    </location>
</feature>
<dbReference type="EMBL" id="JADKGK010000015">
    <property type="protein sequence ID" value="MBL0003773.1"/>
    <property type="molecule type" value="Genomic_DNA"/>
</dbReference>
<evidence type="ECO:0000256" key="1">
    <source>
        <dbReference type="ARBA" id="ARBA00023015"/>
    </source>
</evidence>
<evidence type="ECO:0000313" key="5">
    <source>
        <dbReference type="EMBL" id="MBL0003773.1"/>
    </source>
</evidence>
<evidence type="ECO:0000256" key="3">
    <source>
        <dbReference type="ARBA" id="ARBA00023163"/>
    </source>
</evidence>
<keyword evidence="1" id="KW-0805">Transcription regulation</keyword>
<dbReference type="Gene3D" id="3.40.50.880">
    <property type="match status" value="1"/>
</dbReference>
<dbReference type="Pfam" id="PF01965">
    <property type="entry name" value="DJ-1_PfpI"/>
    <property type="match status" value="1"/>
</dbReference>
<comment type="caution">
    <text evidence="5">The sequence shown here is derived from an EMBL/GenBank/DDBJ whole genome shotgun (WGS) entry which is preliminary data.</text>
</comment>
<gene>
    <name evidence="5" type="ORF">IPP00_07190</name>
</gene>
<protein>
    <submittedName>
        <fullName evidence="5">Helix-turn-helix domain-containing protein</fullName>
    </submittedName>
</protein>
<dbReference type="InterPro" id="IPR052158">
    <property type="entry name" value="INH-QAR"/>
</dbReference>
<sequence length="338" mass="36659">MPLRTVAVLLAERPLAFEFGVLAEVFGIDRTADGVPPFEFRVCAERPGEPLPMDNGVSLTVPFGLDGLRGADVVAVSSTQAKTFSEPVLEAVRQAHAAGATILATCSGGFVLAEAGLLDGRTATCHWYHAAEFAERYPATTVDATVLFVEDGTILTSAGTAASIDACLHLVRREFGADVATRIARRMVVPPQRDGGQRQFVEQPIPTIAAESLEPLLTWMMEHLEEDLPVRELARHAHLSERTFARRFLAETGTTPAKWIASQRLHHACRLLERTDLPIEQVALRSGFGTAALLRDHFARNVGVPPADYRRTFRCSDDTAPIPDTATIPDTADTPEAS</sequence>
<dbReference type="PROSITE" id="PS00041">
    <property type="entry name" value="HTH_ARAC_FAMILY_1"/>
    <property type="match status" value="1"/>
</dbReference>
<dbReference type="PROSITE" id="PS01124">
    <property type="entry name" value="HTH_ARAC_FAMILY_2"/>
    <property type="match status" value="1"/>
</dbReference>
<dbReference type="PANTHER" id="PTHR43130">
    <property type="entry name" value="ARAC-FAMILY TRANSCRIPTIONAL REGULATOR"/>
    <property type="match status" value="1"/>
</dbReference>
<dbReference type="SMART" id="SM00342">
    <property type="entry name" value="HTH_ARAC"/>
    <property type="match status" value="1"/>
</dbReference>
<dbReference type="AlphaFoldDB" id="A0A9D7TCG6"/>
<dbReference type="InterPro" id="IPR002818">
    <property type="entry name" value="DJ-1/PfpI"/>
</dbReference>
<accession>A0A9D7TCG6</accession>
<dbReference type="SUPFAM" id="SSF52317">
    <property type="entry name" value="Class I glutamine amidotransferase-like"/>
    <property type="match status" value="1"/>
</dbReference>
<dbReference type="InterPro" id="IPR018060">
    <property type="entry name" value="HTH_AraC"/>
</dbReference>
<evidence type="ECO:0000259" key="4">
    <source>
        <dbReference type="PROSITE" id="PS01124"/>
    </source>
</evidence>
<dbReference type="Pfam" id="PF12833">
    <property type="entry name" value="HTH_18"/>
    <property type="match status" value="1"/>
</dbReference>
<evidence type="ECO:0000256" key="2">
    <source>
        <dbReference type="ARBA" id="ARBA00023125"/>
    </source>
</evidence>
<evidence type="ECO:0000313" key="6">
    <source>
        <dbReference type="Proteomes" id="UP000886632"/>
    </source>
</evidence>
<reference evidence="5" key="1">
    <citation type="submission" date="2020-10" db="EMBL/GenBank/DDBJ databases">
        <title>Connecting structure to function with the recovery of over 1000 high-quality activated sludge metagenome-assembled genomes encoding full-length rRNA genes using long-read sequencing.</title>
        <authorList>
            <person name="Singleton C.M."/>
            <person name="Petriglieri F."/>
            <person name="Kristensen J.M."/>
            <person name="Kirkegaard R.H."/>
            <person name="Michaelsen T.Y."/>
            <person name="Andersen M.H."/>
            <person name="Karst S.M."/>
            <person name="Dueholm M.S."/>
            <person name="Nielsen P.H."/>
            <person name="Albertsen M."/>
        </authorList>
    </citation>
    <scope>NUCLEOTIDE SEQUENCE</scope>
    <source>
        <strain evidence="5">Ribe_18-Q3-R11-54_MAXAC.001</strain>
    </source>
</reference>
<dbReference type="InterPro" id="IPR029062">
    <property type="entry name" value="Class_I_gatase-like"/>
</dbReference>
<dbReference type="Gene3D" id="1.10.10.60">
    <property type="entry name" value="Homeodomain-like"/>
    <property type="match status" value="1"/>
</dbReference>
<dbReference type="SUPFAM" id="SSF46689">
    <property type="entry name" value="Homeodomain-like"/>
    <property type="match status" value="2"/>
</dbReference>
<dbReference type="CDD" id="cd03137">
    <property type="entry name" value="GATase1_AraC_1"/>
    <property type="match status" value="1"/>
</dbReference>
<dbReference type="InterPro" id="IPR018062">
    <property type="entry name" value="HTH_AraC-typ_CS"/>
</dbReference>
<keyword evidence="3" id="KW-0804">Transcription</keyword>